<dbReference type="Gene3D" id="3.20.20.80">
    <property type="entry name" value="Glycosidases"/>
    <property type="match status" value="1"/>
</dbReference>
<dbReference type="Proteomes" id="UP000320055">
    <property type="component" value="Unassembled WGS sequence"/>
</dbReference>
<dbReference type="SUPFAM" id="SSF51445">
    <property type="entry name" value="(Trans)glycosidases"/>
    <property type="match status" value="1"/>
</dbReference>
<dbReference type="InterPro" id="IPR003790">
    <property type="entry name" value="GHL10"/>
</dbReference>
<organism evidence="4 5">
    <name type="scientific">Hyella patelloides LEGE 07179</name>
    <dbReference type="NCBI Taxonomy" id="945734"/>
    <lineage>
        <taxon>Bacteria</taxon>
        <taxon>Bacillati</taxon>
        <taxon>Cyanobacteriota</taxon>
        <taxon>Cyanophyceae</taxon>
        <taxon>Pleurocapsales</taxon>
        <taxon>Hyellaceae</taxon>
        <taxon>Hyella</taxon>
    </lineage>
</organism>
<keyword evidence="5" id="KW-1185">Reference proteome</keyword>
<name>A0A563VP15_9CYAN</name>
<feature type="domain" description="Glycosyl hydrolase-like 10" evidence="3">
    <location>
        <begin position="97"/>
        <end position="401"/>
    </location>
</feature>
<evidence type="ECO:0000313" key="4">
    <source>
        <dbReference type="EMBL" id="VEP13208.1"/>
    </source>
</evidence>
<dbReference type="PANTHER" id="PTHR43405">
    <property type="entry name" value="GLYCOSYL HYDROLASE DIGH"/>
    <property type="match status" value="1"/>
</dbReference>
<protein>
    <recommendedName>
        <fullName evidence="3">Glycosyl hydrolase-like 10 domain-containing protein</fullName>
    </recommendedName>
</protein>
<keyword evidence="2" id="KW-1133">Transmembrane helix</keyword>
<feature type="transmembrane region" description="Helical" evidence="2">
    <location>
        <begin position="37"/>
        <end position="56"/>
    </location>
</feature>
<dbReference type="PANTHER" id="PTHR43405:SF1">
    <property type="entry name" value="GLYCOSYL HYDROLASE DIGH"/>
    <property type="match status" value="1"/>
</dbReference>
<evidence type="ECO:0000313" key="5">
    <source>
        <dbReference type="Proteomes" id="UP000320055"/>
    </source>
</evidence>
<dbReference type="EMBL" id="CAACVJ010000101">
    <property type="protein sequence ID" value="VEP13208.1"/>
    <property type="molecule type" value="Genomic_DNA"/>
</dbReference>
<dbReference type="InterPro" id="IPR052177">
    <property type="entry name" value="Divisome_Glycosyl_Hydrolase"/>
</dbReference>
<evidence type="ECO:0000256" key="1">
    <source>
        <dbReference type="ARBA" id="ARBA00022729"/>
    </source>
</evidence>
<dbReference type="InterPro" id="IPR017853">
    <property type="entry name" value="GH"/>
</dbReference>
<sequence>MGCKVIFSTMKHRIGKLYNTYANKLVEFSRLHGTKSWVVFLFIFTLVLAMATSGLATTSSNVTPQASSSLAQLETLPLPTSPYLTEIPNCNVGKESRGVWLTNIDSDVLFSPESTTKAIADLSTLNFNTLYPTVWNWGYTLYPSEVAKSVTGIELDPESGLQGRDILQEIIEQGHASGMGVIPWFEFGFMAPADSELAKRHPEWLVQRQDGSTIWWEGENHQRVWLNPLHPEVQQLITDLIVELVSNYDVDGIQVDDHFGYPSELGYDEYTVALYQKEHLGKQPPEDYQNADWVNWRASKITAYMEKLFQAIKAANPNAIVSVSPNPQNFSLNSFLMDWHTWERKGLIEELIVQVYRSSQSSFIAELSKPELVAAQRHIPVSIGILSGLKGRPVMSGQIKQQVRTVRDRNFAGVSFFFYESLWNMARETSEARKSTLLTLFDESVPRKDLSCKSAIGTQKSETLSGKVTDLGLS</sequence>
<evidence type="ECO:0000259" key="3">
    <source>
        <dbReference type="Pfam" id="PF02638"/>
    </source>
</evidence>
<dbReference type="Pfam" id="PF02638">
    <property type="entry name" value="GHL10"/>
    <property type="match status" value="1"/>
</dbReference>
<evidence type="ECO:0000256" key="2">
    <source>
        <dbReference type="SAM" id="Phobius"/>
    </source>
</evidence>
<keyword evidence="1" id="KW-0732">Signal</keyword>
<accession>A0A563VP15</accession>
<keyword evidence="2" id="KW-0472">Membrane</keyword>
<reference evidence="4 5" key="1">
    <citation type="submission" date="2019-01" db="EMBL/GenBank/DDBJ databases">
        <authorList>
            <person name="Brito A."/>
        </authorList>
    </citation>
    <scope>NUCLEOTIDE SEQUENCE [LARGE SCALE GENOMIC DNA]</scope>
    <source>
        <strain evidence="4">1</strain>
    </source>
</reference>
<dbReference type="AlphaFoldDB" id="A0A563VP15"/>
<proteinExistence type="predicted"/>
<keyword evidence="2" id="KW-0812">Transmembrane</keyword>
<gene>
    <name evidence="4" type="ORF">H1P_190007</name>
</gene>